<accession>A0ABW9XRM3</accession>
<dbReference type="InterPro" id="IPR036390">
    <property type="entry name" value="WH_DNA-bd_sf"/>
</dbReference>
<dbReference type="InterPro" id="IPR036388">
    <property type="entry name" value="WH-like_DNA-bd_sf"/>
</dbReference>
<dbReference type="PANTHER" id="PTHR34580">
    <property type="match status" value="1"/>
</dbReference>
<dbReference type="PROSITE" id="PS52050">
    <property type="entry name" value="WYL"/>
    <property type="match status" value="1"/>
</dbReference>
<evidence type="ECO:0000259" key="4">
    <source>
        <dbReference type="PROSITE" id="PS51000"/>
    </source>
</evidence>
<evidence type="ECO:0000256" key="3">
    <source>
        <dbReference type="ARBA" id="ARBA00023163"/>
    </source>
</evidence>
<reference evidence="5 6" key="1">
    <citation type="submission" date="2020-01" db="EMBL/GenBank/DDBJ databases">
        <title>Paenibacillus soybeanensis sp. nov. isolated from the nodules of soybean (Glycine max(L.) Merr).</title>
        <authorList>
            <person name="Wang H."/>
        </authorList>
    </citation>
    <scope>NUCLEOTIDE SEQUENCE [LARGE SCALE GENOMIC DNA]</scope>
    <source>
        <strain evidence="5 6">T1</strain>
    </source>
</reference>
<keyword evidence="2" id="KW-0238">DNA-binding</keyword>
<evidence type="ECO:0000256" key="1">
    <source>
        <dbReference type="ARBA" id="ARBA00023015"/>
    </source>
</evidence>
<dbReference type="SUPFAM" id="SSF46785">
    <property type="entry name" value="Winged helix' DNA-binding domain"/>
    <property type="match status" value="1"/>
</dbReference>
<dbReference type="Pfam" id="PF13280">
    <property type="entry name" value="WYL"/>
    <property type="match status" value="1"/>
</dbReference>
<dbReference type="PIRSF" id="PIRSF016838">
    <property type="entry name" value="PafC"/>
    <property type="match status" value="1"/>
</dbReference>
<dbReference type="InterPro" id="IPR013196">
    <property type="entry name" value="HTH_11"/>
</dbReference>
<dbReference type="Pfam" id="PF25583">
    <property type="entry name" value="WCX"/>
    <property type="match status" value="1"/>
</dbReference>
<comment type="caution">
    <text evidence="5">The sequence shown here is derived from an EMBL/GenBank/DDBJ whole genome shotgun (WGS) entry which is preliminary data.</text>
</comment>
<name>A0ABW9XRM3_9BACL</name>
<keyword evidence="6" id="KW-1185">Reference proteome</keyword>
<keyword evidence="3" id="KW-0804">Transcription</keyword>
<protein>
    <submittedName>
        <fullName evidence="5">WYL domain-containing protein</fullName>
    </submittedName>
</protein>
<dbReference type="Proteomes" id="UP000665561">
    <property type="component" value="Unassembled WGS sequence"/>
</dbReference>
<dbReference type="Gene3D" id="1.10.10.10">
    <property type="entry name" value="Winged helix-like DNA-binding domain superfamily/Winged helix DNA-binding domain"/>
    <property type="match status" value="1"/>
</dbReference>
<proteinExistence type="predicted"/>
<dbReference type="InterPro" id="IPR028349">
    <property type="entry name" value="PafC-like"/>
</dbReference>
<evidence type="ECO:0000313" key="6">
    <source>
        <dbReference type="Proteomes" id="UP000665561"/>
    </source>
</evidence>
<dbReference type="PANTHER" id="PTHR34580:SF1">
    <property type="entry name" value="PROTEIN PAFC"/>
    <property type="match status" value="1"/>
</dbReference>
<evidence type="ECO:0000256" key="2">
    <source>
        <dbReference type="ARBA" id="ARBA00023125"/>
    </source>
</evidence>
<dbReference type="PROSITE" id="PS00894">
    <property type="entry name" value="HTH_DEOR_1"/>
    <property type="match status" value="1"/>
</dbReference>
<organism evidence="5 6">
    <name type="scientific">Paenibacillus glycinis</name>
    <dbReference type="NCBI Taxonomy" id="2697035"/>
    <lineage>
        <taxon>Bacteria</taxon>
        <taxon>Bacillati</taxon>
        <taxon>Bacillota</taxon>
        <taxon>Bacilli</taxon>
        <taxon>Bacillales</taxon>
        <taxon>Paenibacillaceae</taxon>
        <taxon>Paenibacillus</taxon>
    </lineage>
</organism>
<dbReference type="EMBL" id="JAAAMV010000011">
    <property type="protein sequence ID" value="NBD25303.1"/>
    <property type="molecule type" value="Genomic_DNA"/>
</dbReference>
<dbReference type="InterPro" id="IPR051534">
    <property type="entry name" value="CBASS_pafABC_assoc_protein"/>
</dbReference>
<dbReference type="Pfam" id="PF08279">
    <property type="entry name" value="HTH_11"/>
    <property type="match status" value="1"/>
</dbReference>
<evidence type="ECO:0000313" key="5">
    <source>
        <dbReference type="EMBL" id="NBD25303.1"/>
    </source>
</evidence>
<dbReference type="InterPro" id="IPR057727">
    <property type="entry name" value="WCX_dom"/>
</dbReference>
<dbReference type="PROSITE" id="PS51000">
    <property type="entry name" value="HTH_DEOR_2"/>
    <property type="match status" value="1"/>
</dbReference>
<dbReference type="InterPro" id="IPR026881">
    <property type="entry name" value="WYL_dom"/>
</dbReference>
<keyword evidence="1" id="KW-0805">Transcription regulation</keyword>
<dbReference type="RefSeq" id="WP_161744108.1">
    <property type="nucleotide sequence ID" value="NZ_JAAAMV010000011.1"/>
</dbReference>
<gene>
    <name evidence="5" type="ORF">GT019_15575</name>
</gene>
<dbReference type="InterPro" id="IPR018356">
    <property type="entry name" value="Tscrpt_reg_HTH_DeoR_CS"/>
</dbReference>
<sequence>MRADRLLAVLALLQAHGKMSSKEIAEELEVSERTIHRDMQALGIAGIPVIADRGNGGGWSLPEGYRSRLTGMTAGEISSLLFMQTTSVVQDLGLADSTRTAMNKLMSALPPDIRRDAEIARERIHVDGAGWRNTGPRDTGSAHLAVVQEAVWAARKLHMVYRPNDGGPGTDKLIHPLGLVVKSGVWYVMALSGPEEEMRTYRVSRMREARLSPESFERPRSFDLAAAWDASLVRFRDRLPRYEANVRIAATAWNRFSQERYVTIEFHADVGDDWVEAAAAFHTLESAVQIMLGYGRQSQALAPQELRERIAEEARAVAASYAAMTGRE</sequence>
<feature type="domain" description="HTH deoR-type" evidence="4">
    <location>
        <begin position="2"/>
        <end position="60"/>
    </location>
</feature>
<dbReference type="InterPro" id="IPR001034">
    <property type="entry name" value="DeoR_HTH"/>
</dbReference>